<dbReference type="Gene3D" id="3.40.50.880">
    <property type="match status" value="1"/>
</dbReference>
<gene>
    <name evidence="6" type="primary">cobQ</name>
    <name evidence="10" type="ORF">SAMN05660330_01678</name>
</gene>
<dbReference type="SUPFAM" id="SSF53383">
    <property type="entry name" value="PLP-dependent transferases"/>
    <property type="match status" value="1"/>
</dbReference>
<feature type="domain" description="Aminotransferase class I/classII large" evidence="7">
    <location>
        <begin position="24"/>
        <end position="347"/>
    </location>
</feature>
<dbReference type="Gene3D" id="3.90.1150.10">
    <property type="entry name" value="Aspartate Aminotransferase, domain 1"/>
    <property type="match status" value="1"/>
</dbReference>
<dbReference type="InterPro" id="IPR011698">
    <property type="entry name" value="GATase_3"/>
</dbReference>
<dbReference type="InterPro" id="IPR027417">
    <property type="entry name" value="P-loop_NTPase"/>
</dbReference>
<dbReference type="SUPFAM" id="SSF52540">
    <property type="entry name" value="P-loop containing nucleoside triphosphate hydrolases"/>
    <property type="match status" value="1"/>
</dbReference>
<name>A0A1H0PI15_9BACT</name>
<dbReference type="PROSITE" id="PS00105">
    <property type="entry name" value="AA_TRANSFER_CLASS_1"/>
    <property type="match status" value="1"/>
</dbReference>
<organism evidence="10 11">
    <name type="scientific">Desulforhopalus singaporensis</name>
    <dbReference type="NCBI Taxonomy" id="91360"/>
    <lineage>
        <taxon>Bacteria</taxon>
        <taxon>Pseudomonadati</taxon>
        <taxon>Thermodesulfobacteriota</taxon>
        <taxon>Desulfobulbia</taxon>
        <taxon>Desulfobulbales</taxon>
        <taxon>Desulfocapsaceae</taxon>
        <taxon>Desulforhopalus</taxon>
    </lineage>
</organism>
<dbReference type="InterPro" id="IPR029062">
    <property type="entry name" value="Class_I_gatase-like"/>
</dbReference>
<dbReference type="InterPro" id="IPR005860">
    <property type="entry name" value="CobD"/>
</dbReference>
<dbReference type="InterPro" id="IPR015421">
    <property type="entry name" value="PyrdxlP-dep_Trfase_major"/>
</dbReference>
<dbReference type="Gene3D" id="3.40.50.300">
    <property type="entry name" value="P-loop containing nucleotide triphosphate hydrolases"/>
    <property type="match status" value="1"/>
</dbReference>
<evidence type="ECO:0000256" key="4">
    <source>
        <dbReference type="ARBA" id="ARBA00022962"/>
    </source>
</evidence>
<keyword evidence="4 6" id="KW-0315">Glutamine amidotransferase</keyword>
<keyword evidence="11" id="KW-1185">Reference proteome</keyword>
<evidence type="ECO:0000259" key="7">
    <source>
        <dbReference type="Pfam" id="PF00155"/>
    </source>
</evidence>
<accession>A0A1H0PI15</accession>
<dbReference type="STRING" id="91360.SAMN05660330_01678"/>
<dbReference type="NCBIfam" id="NF001989">
    <property type="entry name" value="PRK00784.1"/>
    <property type="match status" value="1"/>
</dbReference>
<comment type="catalytic activity">
    <reaction evidence="5">
        <text>O-phospho-L-threonine + H(+) = (R)-1-aminopropan-2-yl phosphate + CO2</text>
        <dbReference type="Rhea" id="RHEA:11492"/>
        <dbReference type="ChEBI" id="CHEBI:15378"/>
        <dbReference type="ChEBI" id="CHEBI:16526"/>
        <dbReference type="ChEBI" id="CHEBI:58563"/>
        <dbReference type="ChEBI" id="CHEBI:58675"/>
        <dbReference type="EC" id="4.1.1.81"/>
    </reaction>
</comment>
<comment type="function">
    <text evidence="1">Decarboxylates L-threonine-O-3-phosphate to yield (R)-1-amino-2-propanol O-2-phosphate, the precursor for the linkage between the nucleotide loop and the corrin ring in cobalamin.</text>
</comment>
<dbReference type="Proteomes" id="UP000199073">
    <property type="component" value="Unassembled WGS sequence"/>
</dbReference>
<dbReference type="SUPFAM" id="SSF52317">
    <property type="entry name" value="Class I glutamine amidotransferase-like"/>
    <property type="match status" value="1"/>
</dbReference>
<feature type="domain" description="CobQ/CobB/MinD/ParA nucleotide binding" evidence="8">
    <location>
        <begin position="367"/>
        <end position="592"/>
    </location>
</feature>
<dbReference type="CDD" id="cd05389">
    <property type="entry name" value="CobQ_N"/>
    <property type="match status" value="1"/>
</dbReference>
<feature type="active site" evidence="6">
    <location>
        <position position="792"/>
    </location>
</feature>
<dbReference type="Pfam" id="PF07685">
    <property type="entry name" value="GATase_3"/>
    <property type="match status" value="1"/>
</dbReference>
<dbReference type="InterPro" id="IPR004459">
    <property type="entry name" value="CobQ_synth"/>
</dbReference>
<comment type="pathway">
    <text evidence="2 6">Cofactor biosynthesis; adenosylcobalamin biosynthesis.</text>
</comment>
<dbReference type="Gene3D" id="3.40.640.10">
    <property type="entry name" value="Type I PLP-dependent aspartate aminotransferase-like (Major domain)"/>
    <property type="match status" value="1"/>
</dbReference>
<reference evidence="10 11" key="1">
    <citation type="submission" date="2016-10" db="EMBL/GenBank/DDBJ databases">
        <authorList>
            <person name="de Groot N.N."/>
        </authorList>
    </citation>
    <scope>NUCLEOTIDE SEQUENCE [LARGE SCALE GENOMIC DNA]</scope>
    <source>
        <strain evidence="10 11">DSM 12130</strain>
    </source>
</reference>
<dbReference type="GO" id="GO:0030170">
    <property type="term" value="F:pyridoxal phosphate binding"/>
    <property type="evidence" value="ECO:0007669"/>
    <property type="project" value="InterPro"/>
</dbReference>
<evidence type="ECO:0000313" key="10">
    <source>
        <dbReference type="EMBL" id="SDP04633.1"/>
    </source>
</evidence>
<dbReference type="InterPro" id="IPR015424">
    <property type="entry name" value="PyrdxlP-dep_Trfase"/>
</dbReference>
<dbReference type="GO" id="GO:0048472">
    <property type="term" value="F:threonine-phosphate decarboxylase activity"/>
    <property type="evidence" value="ECO:0007669"/>
    <property type="project" value="UniProtKB-EC"/>
</dbReference>
<dbReference type="PROSITE" id="PS51274">
    <property type="entry name" value="GATASE_COBBQ"/>
    <property type="match status" value="1"/>
</dbReference>
<comment type="function">
    <text evidence="6">Catalyzes amidations at positions B, D, E, and G on adenosylcobyrinic A,C-diamide. NH(2) groups are provided by glutamine, and one molecule of ATP is hydrogenolyzed for each amidation.</text>
</comment>
<dbReference type="AlphaFoldDB" id="A0A1H0PI15"/>
<dbReference type="Pfam" id="PF01656">
    <property type="entry name" value="CbiA"/>
    <property type="match status" value="1"/>
</dbReference>
<sequence>MKTFEHGGNIHKALRETGSEHFQIIDFSANINPLGPPEWTRSLLSSEIENLIHYPDPENTEFLQAVSEYNGVEKEMVVTGNGTTEILYTFMRVVDCSRVVIPVPSYVDYVRAAEIGGKNVETFFMGEQDDFDLDLNRLSQELKAGDLAVIATPNNPTGRMVKREDLLFLAEQHPKTLFLIDEAFIDFIDPALSLAGTRDNIVTLNSMTKFFGVPGLRVGYATMTPSLAGSIRENLPPWSVNTFAERFAVKALEDQQYHQESRSYCQKLREQLTAALGRIDGICIYPGTANYLFGRLDRGTSGELADFCRKRGILIRRCDNYRGLEQSQLFFRVAVRTEKENGQLVDTFTDYFHPSKKARKRDKKPAIMFQGTCSDAGKSILTAAMCRILLQDGLKVAPFKAQNMSLNSFVTLNGDEMGRAQVVQAQAARLDPDCRMNPILLKPNSDTGSQVILNGKPVGNMSVNQYNLYKPTIWDAVCRSYDSLAGEHDVMVLEGAGSPGEVNLKRDDIVNMKMADYAESPVILVGDIDRGGVYASFVGIMEVLAEWERNLVAGFLVNKFRGQASLLDSAHGYVFGHTKKPVMGVIPHLKNLGLPEEDSVSFKKGIFNTIRENDAVELVVINLPHISNFTDVEPFLDEPDVTLRVVDKKEDVGNPDAIILPGTKNVINDLSFLQSSGLVDVLRRCQSSGTKLVGICGGYQMLGNSIADPYQIESGLGQISGLGLINMETVIEKEKNLVRKAGVHNESGKIVFGYEIHHGISSKNRVPLLSFDDGSSCGSGTEDGGVWGSYLHGVFDSDEFRRWFIDELRTRKNLAPLGKIVAPYNLEAAFERLADTVRANIDMNAVYRLLKL</sequence>
<dbReference type="InterPro" id="IPR033949">
    <property type="entry name" value="CobQ_GATase1"/>
</dbReference>
<protein>
    <recommendedName>
        <fullName evidence="6">Cobyric acid synthase</fullName>
    </recommendedName>
</protein>
<evidence type="ECO:0000256" key="3">
    <source>
        <dbReference type="ARBA" id="ARBA00022573"/>
    </source>
</evidence>
<dbReference type="GO" id="GO:0015420">
    <property type="term" value="F:ABC-type vitamin B12 transporter activity"/>
    <property type="evidence" value="ECO:0007669"/>
    <property type="project" value="UniProtKB-UniRule"/>
</dbReference>
<evidence type="ECO:0000259" key="9">
    <source>
        <dbReference type="Pfam" id="PF07685"/>
    </source>
</evidence>
<evidence type="ECO:0000256" key="6">
    <source>
        <dbReference type="HAMAP-Rule" id="MF_00028"/>
    </source>
</evidence>
<dbReference type="InterPro" id="IPR004839">
    <property type="entry name" value="Aminotransferase_I/II_large"/>
</dbReference>
<dbReference type="EMBL" id="FNJI01000009">
    <property type="protein sequence ID" value="SDP04633.1"/>
    <property type="molecule type" value="Genomic_DNA"/>
</dbReference>
<dbReference type="GO" id="GO:0009236">
    <property type="term" value="P:cobalamin biosynthetic process"/>
    <property type="evidence" value="ECO:0007669"/>
    <property type="project" value="UniProtKB-UniRule"/>
</dbReference>
<dbReference type="NCBIfam" id="TIGR01140">
    <property type="entry name" value="L_thr_O3P_dcar"/>
    <property type="match status" value="1"/>
</dbReference>
<dbReference type="InterPro" id="IPR015422">
    <property type="entry name" value="PyrdxlP-dep_Trfase_small"/>
</dbReference>
<dbReference type="CDD" id="cd01750">
    <property type="entry name" value="GATase1_CobQ"/>
    <property type="match status" value="1"/>
</dbReference>
<dbReference type="InterPro" id="IPR047045">
    <property type="entry name" value="CobQ_N"/>
</dbReference>
<dbReference type="RefSeq" id="WP_092221736.1">
    <property type="nucleotide sequence ID" value="NZ_FNJI01000009.1"/>
</dbReference>
<proteinExistence type="inferred from homology"/>
<comment type="similarity">
    <text evidence="6">Belongs to the CobB/CobQ family. CobQ subfamily.</text>
</comment>
<dbReference type="CDD" id="cd00609">
    <property type="entry name" value="AAT_like"/>
    <property type="match status" value="1"/>
</dbReference>
<evidence type="ECO:0000259" key="8">
    <source>
        <dbReference type="Pfam" id="PF01656"/>
    </source>
</evidence>
<evidence type="ECO:0000313" key="11">
    <source>
        <dbReference type="Proteomes" id="UP000199073"/>
    </source>
</evidence>
<dbReference type="PANTHER" id="PTHR21343:SF1">
    <property type="entry name" value="COBYRIC ACID SYNTHASE"/>
    <property type="match status" value="1"/>
</dbReference>
<dbReference type="PANTHER" id="PTHR21343">
    <property type="entry name" value="DETHIOBIOTIN SYNTHETASE"/>
    <property type="match status" value="1"/>
</dbReference>
<evidence type="ECO:0000256" key="5">
    <source>
        <dbReference type="ARBA" id="ARBA00048531"/>
    </source>
</evidence>
<evidence type="ECO:0000256" key="2">
    <source>
        <dbReference type="ARBA" id="ARBA00004953"/>
    </source>
</evidence>
<dbReference type="Pfam" id="PF00155">
    <property type="entry name" value="Aminotran_1_2"/>
    <property type="match status" value="1"/>
</dbReference>
<evidence type="ECO:0000256" key="1">
    <source>
        <dbReference type="ARBA" id="ARBA00003444"/>
    </source>
</evidence>
<dbReference type="PROSITE" id="PS51273">
    <property type="entry name" value="GATASE_TYPE_1"/>
    <property type="match status" value="1"/>
</dbReference>
<keyword evidence="3 6" id="KW-0169">Cobalamin biosynthesis</keyword>
<feature type="domain" description="CobB/CobQ-like glutamine amidotransferase" evidence="9">
    <location>
        <begin position="618"/>
        <end position="800"/>
    </location>
</feature>
<feature type="active site" description="Nucleophile" evidence="6">
    <location>
        <position position="696"/>
    </location>
</feature>
<dbReference type="UniPathway" id="UPA00148"/>
<dbReference type="InterPro" id="IPR002586">
    <property type="entry name" value="CobQ/CobB/MinD/ParA_Nub-bd_dom"/>
</dbReference>
<dbReference type="OrthoDB" id="9808302at2"/>
<dbReference type="HAMAP" id="MF_00028">
    <property type="entry name" value="CobQ"/>
    <property type="match status" value="1"/>
</dbReference>
<dbReference type="InterPro" id="IPR004838">
    <property type="entry name" value="NHTrfase_class1_PyrdxlP-BS"/>
</dbReference>
<dbReference type="NCBIfam" id="TIGR00313">
    <property type="entry name" value="cobQ"/>
    <property type="match status" value="1"/>
</dbReference>